<dbReference type="SUPFAM" id="SSF50494">
    <property type="entry name" value="Trypsin-like serine proteases"/>
    <property type="match status" value="1"/>
</dbReference>
<gene>
    <name evidence="2" type="ORF">B1L04_19765</name>
</gene>
<proteinExistence type="predicted"/>
<accession>A0A1V4BUQ7</accession>
<dbReference type="Proteomes" id="UP000189835">
    <property type="component" value="Unassembled WGS sequence"/>
</dbReference>
<reference evidence="2 3" key="1">
    <citation type="submission" date="2017-02" db="EMBL/GenBank/DDBJ databases">
        <title>Genome sequence of Microcystis aeruginosa KW.</title>
        <authorList>
            <person name="Oh H.-M."/>
            <person name="Ahn C.-Y."/>
            <person name="Jeong H."/>
            <person name="Srivastava A."/>
            <person name="Lee H.-G."/>
            <person name="Kang S.-R."/>
        </authorList>
    </citation>
    <scope>NUCLEOTIDE SEQUENCE [LARGE SCALE GENOMIC DNA]</scope>
    <source>
        <strain evidence="2 3">KW</strain>
    </source>
</reference>
<evidence type="ECO:0000313" key="3">
    <source>
        <dbReference type="Proteomes" id="UP000189835"/>
    </source>
</evidence>
<dbReference type="AlphaFoldDB" id="A0A1V4BUQ7"/>
<organism evidence="2 3">
    <name type="scientific">Microcystis aeruginosa KW</name>
    <dbReference type="NCBI Taxonomy" id="1960155"/>
    <lineage>
        <taxon>Bacteria</taxon>
        <taxon>Bacillati</taxon>
        <taxon>Cyanobacteriota</taxon>
        <taxon>Cyanophyceae</taxon>
        <taxon>Oscillatoriophycideae</taxon>
        <taxon>Chroococcales</taxon>
        <taxon>Microcystaceae</taxon>
        <taxon>Microcystis</taxon>
    </lineage>
</organism>
<feature type="region of interest" description="Disordered" evidence="1">
    <location>
        <begin position="1"/>
        <end position="21"/>
    </location>
</feature>
<evidence type="ECO:0000313" key="2">
    <source>
        <dbReference type="EMBL" id="OPF18062.1"/>
    </source>
</evidence>
<dbReference type="InterPro" id="IPR009003">
    <property type="entry name" value="Peptidase_S1_PA"/>
</dbReference>
<protein>
    <recommendedName>
        <fullName evidence="4">Serine protease</fullName>
    </recommendedName>
</protein>
<dbReference type="RefSeq" id="WP_079209033.1">
    <property type="nucleotide sequence ID" value="NZ_MVGR01000004.1"/>
</dbReference>
<sequence length="378" mass="39995">MTQPYEMPDEREGSTVESSTNKDVIEFDPNAPLGSENQALEVIEASESIDMIGITQDWFSAQEELEQRLGGSETFTASLSESIADYDTGGERILGTGIGFRSVGGLLTPDVTLKVYVSEKVAGTIAASAFAAVPTSIGGMPVEIEEVGEIVTQLYNRRYARPVRCGVSIGHPQVTAGTLGCLVVLRNNKLCLLSNNHVIANSNNARIGDPIIQPGRVDGGVVPGDRIALLENFVRVNCPGPNLVDAAVAWTAFSFVDPRHVNYTLNPTPIAARLGMTVKKNGRTTQATIGTITDINVNISVGGYSCGAAQFRNQIGIRGIGGNPFSRGGDSGSLIVTANSNQPVALLFAGRTDNSITFANPIGAVISQLSIQRFVNSR</sequence>
<comment type="caution">
    <text evidence="2">The sequence shown here is derived from an EMBL/GenBank/DDBJ whole genome shotgun (WGS) entry which is preliminary data.</text>
</comment>
<name>A0A1V4BUQ7_MICAE</name>
<evidence type="ECO:0008006" key="4">
    <source>
        <dbReference type="Google" id="ProtNLM"/>
    </source>
</evidence>
<dbReference type="InterPro" id="IPR043504">
    <property type="entry name" value="Peptidase_S1_PA_chymotrypsin"/>
</dbReference>
<evidence type="ECO:0000256" key="1">
    <source>
        <dbReference type="SAM" id="MobiDB-lite"/>
    </source>
</evidence>
<dbReference type="Gene3D" id="2.40.10.10">
    <property type="entry name" value="Trypsin-like serine proteases"/>
    <property type="match status" value="1"/>
</dbReference>
<dbReference type="EMBL" id="MVGR01000004">
    <property type="protein sequence ID" value="OPF18062.1"/>
    <property type="molecule type" value="Genomic_DNA"/>
</dbReference>